<dbReference type="NCBIfam" id="TIGR00413">
    <property type="entry name" value="rlpA"/>
    <property type="match status" value="1"/>
</dbReference>
<feature type="domain" description="RlpA-like protein double-psi beta-barrel" evidence="6">
    <location>
        <begin position="22"/>
        <end position="110"/>
    </location>
</feature>
<dbReference type="GO" id="GO:0008932">
    <property type="term" value="F:lytic endotransglycosylase activity"/>
    <property type="evidence" value="ECO:0007669"/>
    <property type="project" value="UniProtKB-UniRule"/>
</dbReference>
<sequence length="135" mass="14450" precursor="true">MNVFSIVLFFLLSLASGTAPYTANGKASYYADRFQGSKTASGERYDKAQLTAAHPSLPFGTKVLVENLKNGKTVVVRVNDRMANRHRLIDLSKAAAKAIGMVQAGTATVSITEVADEPQQDTPFAVSEADSTPKQ</sequence>
<dbReference type="InterPro" id="IPR034718">
    <property type="entry name" value="RlpA"/>
</dbReference>
<dbReference type="InterPro" id="IPR012997">
    <property type="entry name" value="RplA"/>
</dbReference>
<dbReference type="SUPFAM" id="SSF50685">
    <property type="entry name" value="Barwin-like endoglucanases"/>
    <property type="match status" value="1"/>
</dbReference>
<evidence type="ECO:0000256" key="5">
    <source>
        <dbReference type="SAM" id="MobiDB-lite"/>
    </source>
</evidence>
<feature type="chain" id="PRO_5021520192" description="Probable endolytic peptidoglycan transglycosylase RlpA" evidence="3">
    <location>
        <begin position="24"/>
        <end position="135"/>
    </location>
</feature>
<evidence type="ECO:0000313" key="7">
    <source>
        <dbReference type="EMBL" id="TPE43203.1"/>
    </source>
</evidence>
<comment type="function">
    <text evidence="3">Lytic transglycosylase with a strong preference for naked glycan strands that lack stem peptides.</text>
</comment>
<keyword evidence="8" id="KW-1185">Reference proteome</keyword>
<evidence type="ECO:0000256" key="3">
    <source>
        <dbReference type="HAMAP-Rule" id="MF_02071"/>
    </source>
</evidence>
<dbReference type="CDD" id="cd22268">
    <property type="entry name" value="DPBB_RlpA-like"/>
    <property type="match status" value="1"/>
</dbReference>
<accession>A0A501VZQ0</accession>
<evidence type="ECO:0000256" key="1">
    <source>
        <dbReference type="ARBA" id="ARBA00023239"/>
    </source>
</evidence>
<comment type="similarity">
    <text evidence="3 4">Belongs to the RlpA family.</text>
</comment>
<evidence type="ECO:0000259" key="6">
    <source>
        <dbReference type="Pfam" id="PF03330"/>
    </source>
</evidence>
<dbReference type="EC" id="4.2.2.-" evidence="3"/>
<evidence type="ECO:0000256" key="2">
    <source>
        <dbReference type="ARBA" id="ARBA00023316"/>
    </source>
</evidence>
<dbReference type="PANTHER" id="PTHR34183">
    <property type="entry name" value="ENDOLYTIC PEPTIDOGLYCAN TRANSGLYCOSYLASE RLPA"/>
    <property type="match status" value="1"/>
</dbReference>
<evidence type="ECO:0000256" key="4">
    <source>
        <dbReference type="RuleBase" id="RU003495"/>
    </source>
</evidence>
<dbReference type="RefSeq" id="WP_140622149.1">
    <property type="nucleotide sequence ID" value="NZ_VFRQ01000007.1"/>
</dbReference>
<reference evidence="7 8" key="1">
    <citation type="submission" date="2019-06" db="EMBL/GenBank/DDBJ databases">
        <title>A novel bacterium of genus Pontibacter, isolated from marine sediment.</title>
        <authorList>
            <person name="Huang H."/>
            <person name="Mo K."/>
            <person name="Hu Y."/>
        </authorList>
    </citation>
    <scope>NUCLEOTIDE SEQUENCE [LARGE SCALE GENOMIC DNA]</scope>
    <source>
        <strain evidence="7 8">HB172049</strain>
    </source>
</reference>
<dbReference type="Proteomes" id="UP000316727">
    <property type="component" value="Unassembled WGS sequence"/>
</dbReference>
<organism evidence="7 8">
    <name type="scientific">Pontibacter mangrovi</name>
    <dbReference type="NCBI Taxonomy" id="2589816"/>
    <lineage>
        <taxon>Bacteria</taxon>
        <taxon>Pseudomonadati</taxon>
        <taxon>Bacteroidota</taxon>
        <taxon>Cytophagia</taxon>
        <taxon>Cytophagales</taxon>
        <taxon>Hymenobacteraceae</taxon>
        <taxon>Pontibacter</taxon>
    </lineage>
</organism>
<proteinExistence type="inferred from homology"/>
<dbReference type="PANTHER" id="PTHR34183:SF8">
    <property type="entry name" value="ENDOLYTIC PEPTIDOGLYCAN TRANSGLYCOSYLASE RLPA-RELATED"/>
    <property type="match status" value="1"/>
</dbReference>
<feature type="signal peptide" evidence="3">
    <location>
        <begin position="1"/>
        <end position="23"/>
    </location>
</feature>
<keyword evidence="1 3" id="KW-0456">Lyase</keyword>
<dbReference type="HAMAP" id="MF_02071">
    <property type="entry name" value="RlpA"/>
    <property type="match status" value="1"/>
</dbReference>
<dbReference type="EMBL" id="VFRQ01000007">
    <property type="protein sequence ID" value="TPE43203.1"/>
    <property type="molecule type" value="Genomic_DNA"/>
</dbReference>
<feature type="region of interest" description="Disordered" evidence="5">
    <location>
        <begin position="116"/>
        <end position="135"/>
    </location>
</feature>
<dbReference type="GO" id="GO:0000270">
    <property type="term" value="P:peptidoglycan metabolic process"/>
    <property type="evidence" value="ECO:0007669"/>
    <property type="project" value="UniProtKB-UniRule"/>
</dbReference>
<dbReference type="Pfam" id="PF03330">
    <property type="entry name" value="DPBB_1"/>
    <property type="match status" value="1"/>
</dbReference>
<dbReference type="AlphaFoldDB" id="A0A501VZQ0"/>
<gene>
    <name evidence="3" type="primary">rlpA</name>
    <name evidence="7" type="ORF">FJM65_13890</name>
</gene>
<evidence type="ECO:0000313" key="8">
    <source>
        <dbReference type="Proteomes" id="UP000316727"/>
    </source>
</evidence>
<dbReference type="InterPro" id="IPR036908">
    <property type="entry name" value="RlpA-like_sf"/>
</dbReference>
<protein>
    <recommendedName>
        <fullName evidence="3">Probable endolytic peptidoglycan transglycosylase RlpA</fullName>
        <ecNumber evidence="3">4.2.2.-</ecNumber>
    </recommendedName>
</protein>
<dbReference type="OrthoDB" id="9779128at2"/>
<name>A0A501VZQ0_9BACT</name>
<comment type="caution">
    <text evidence="7">The sequence shown here is derived from an EMBL/GenBank/DDBJ whole genome shotgun (WGS) entry which is preliminary data.</text>
</comment>
<keyword evidence="3" id="KW-0732">Signal</keyword>
<keyword evidence="2 3" id="KW-0961">Cell wall biogenesis/degradation</keyword>
<dbReference type="Gene3D" id="2.40.40.10">
    <property type="entry name" value="RlpA-like domain"/>
    <property type="match status" value="1"/>
</dbReference>
<dbReference type="InterPro" id="IPR009009">
    <property type="entry name" value="RlpA-like_DPBB"/>
</dbReference>
<dbReference type="GO" id="GO:0071555">
    <property type="term" value="P:cell wall organization"/>
    <property type="evidence" value="ECO:0007669"/>
    <property type="project" value="UniProtKB-KW"/>
</dbReference>